<keyword evidence="1" id="KW-0012">Acyltransferase</keyword>
<proteinExistence type="predicted"/>
<dbReference type="GO" id="GO:0016746">
    <property type="term" value="F:acyltransferase activity"/>
    <property type="evidence" value="ECO:0007669"/>
    <property type="project" value="UniProtKB-KW"/>
</dbReference>
<evidence type="ECO:0000313" key="2">
    <source>
        <dbReference type="Proteomes" id="UP000640489"/>
    </source>
</evidence>
<evidence type="ECO:0000313" key="1">
    <source>
        <dbReference type="EMBL" id="MBF4765100.1"/>
    </source>
</evidence>
<gene>
    <name evidence="1" type="ORF">ISU07_18365</name>
</gene>
<keyword evidence="1" id="KW-0808">Transferase</keyword>
<dbReference type="SUPFAM" id="SSF69593">
    <property type="entry name" value="Glycerol-3-phosphate (1)-acyltransferase"/>
    <property type="match status" value="1"/>
</dbReference>
<reference evidence="1" key="1">
    <citation type="submission" date="2020-11" db="EMBL/GenBank/DDBJ databases">
        <title>Nocardioides sp. nov., isolated from Soil of Cynanchum wilfordii Hemsley rhizosphere.</title>
        <authorList>
            <person name="Lee J.-S."/>
            <person name="Suh M.K."/>
            <person name="Kim J.-S."/>
        </authorList>
    </citation>
    <scope>NUCLEOTIDE SEQUENCE</scope>
    <source>
        <strain evidence="1">KCTC 19275</strain>
    </source>
</reference>
<accession>A0A930VJN2</accession>
<organism evidence="1 2">
    <name type="scientific">Nocardioides islandensis</name>
    <dbReference type="NCBI Taxonomy" id="433663"/>
    <lineage>
        <taxon>Bacteria</taxon>
        <taxon>Bacillati</taxon>
        <taxon>Actinomycetota</taxon>
        <taxon>Actinomycetes</taxon>
        <taxon>Propionibacteriales</taxon>
        <taxon>Nocardioidaceae</taxon>
        <taxon>Nocardioides</taxon>
    </lineage>
</organism>
<protein>
    <submittedName>
        <fullName evidence="1">1-acyl-sn-glycerol-3-phosphate acyltransferase</fullName>
    </submittedName>
</protein>
<keyword evidence="2" id="KW-1185">Reference proteome</keyword>
<name>A0A930VJN2_9ACTN</name>
<dbReference type="AlphaFoldDB" id="A0A930VJN2"/>
<sequence>MTALPDISGVPHPPTWQLHPRRWFGRFVVRRRVEVREHGAANVPVDGPVIVLANNAELDDRPLVALFGPRPVLAVGPDDGSAAPGVMKTCLRVLADGHVLGLYPEHQRGAAYLALVSGAPVVPLTFLGAHQPRRGRLDLVYGTPYRTAALAWPRTKKQVEATALDLRVHMLVALDAARSLTGRQLPGPVPPAGGTS</sequence>
<comment type="caution">
    <text evidence="1">The sequence shown here is derived from an EMBL/GenBank/DDBJ whole genome shotgun (WGS) entry which is preliminary data.</text>
</comment>
<dbReference type="Proteomes" id="UP000640489">
    <property type="component" value="Unassembled WGS sequence"/>
</dbReference>
<dbReference type="EMBL" id="JADKPN010000013">
    <property type="protein sequence ID" value="MBF4765100.1"/>
    <property type="molecule type" value="Genomic_DNA"/>
</dbReference>
<dbReference type="RefSeq" id="WP_194708290.1">
    <property type="nucleotide sequence ID" value="NZ_JADKPN010000013.1"/>
</dbReference>